<dbReference type="RefSeq" id="WP_014661402.1">
    <property type="nucleotide sequence ID" value="NC_017737.1"/>
</dbReference>
<dbReference type="KEGG" id="hce:HCW_06370"/>
<dbReference type="Gene3D" id="1.20.120.1430">
    <property type="entry name" value="HP0721 helical bundle"/>
    <property type="match status" value="1"/>
</dbReference>
<proteinExistence type="predicted"/>
<dbReference type="InterPro" id="IPR009488">
    <property type="entry name" value="DUF1104"/>
</dbReference>
<evidence type="ECO:0008006" key="3">
    <source>
        <dbReference type="Google" id="ProtNLM"/>
    </source>
</evidence>
<organism evidence="1 2">
    <name type="scientific">Helicobacter cetorum (strain ATCC BAA-429 / MIT 00-7128)</name>
    <dbReference type="NCBI Taxonomy" id="182217"/>
    <lineage>
        <taxon>Bacteria</taxon>
        <taxon>Pseudomonadati</taxon>
        <taxon>Campylobacterota</taxon>
        <taxon>Epsilonproteobacteria</taxon>
        <taxon>Campylobacterales</taxon>
        <taxon>Helicobacteraceae</taxon>
        <taxon>Helicobacter</taxon>
    </lineage>
</organism>
<reference evidence="2" key="1">
    <citation type="submission" date="2012-04" db="EMBL/GenBank/DDBJ databases">
        <title>Complete genome sequence of Helicobacter cetorum strain MIT 00-7128.</title>
        <authorList>
            <person name="Kersulyte D."/>
            <person name="Berg D.E."/>
        </authorList>
    </citation>
    <scope>NUCLEOTIDE SEQUENCE [LARGE SCALE GENOMIC DNA]</scope>
    <source>
        <strain evidence="2">MIT 00-7128</strain>
    </source>
</reference>
<gene>
    <name evidence="1" type="ordered locus">HCW_06370</name>
</gene>
<dbReference type="HOGENOM" id="CLU_118056_0_0_7"/>
<dbReference type="EMBL" id="CP003479">
    <property type="protein sequence ID" value="AFI04534.1"/>
    <property type="molecule type" value="Genomic_DNA"/>
</dbReference>
<dbReference type="Pfam" id="PF06518">
    <property type="entry name" value="DUF1104"/>
    <property type="match status" value="1"/>
</dbReference>
<dbReference type="PATRIC" id="fig|182217.3.peg.1347"/>
<dbReference type="STRING" id="182217.HCW_06370"/>
<evidence type="ECO:0000313" key="2">
    <source>
        <dbReference type="Proteomes" id="UP000005010"/>
    </source>
</evidence>
<dbReference type="InterPro" id="IPR038310">
    <property type="entry name" value="DUF1104_sf"/>
</dbReference>
<keyword evidence="2" id="KW-1185">Reference proteome</keyword>
<name>I0ENL5_HELC0</name>
<dbReference type="Proteomes" id="UP000005010">
    <property type="component" value="Chromosome"/>
</dbReference>
<accession>I0ENL5</accession>
<protein>
    <recommendedName>
        <fullName evidence="3">Periplasmic protein</fullName>
    </recommendedName>
</protein>
<dbReference type="eggNOG" id="ENOG502ZUNW">
    <property type="taxonomic scope" value="Bacteria"/>
</dbReference>
<evidence type="ECO:0000313" key="1">
    <source>
        <dbReference type="EMBL" id="AFI04534.1"/>
    </source>
</evidence>
<sequence>MKDIKKTLIFIFMVALGFQAIQARDFSKLNDKELLKLAGSLPSSEAIDYRMEVSKRLKALNTEDAKKFRASFSRMAKKNLSKMSEEDFKKMREEVRKELEKKTKGLSAEEIKSKGLDVSVCSGDVRKVWCKAKKIEDEGHCAPTKGC</sequence>
<dbReference type="AlphaFoldDB" id="I0ENL5"/>